<dbReference type="EMBL" id="AAFW02000021">
    <property type="protein sequence ID" value="EDN64180.1"/>
    <property type="molecule type" value="Genomic_DNA"/>
</dbReference>
<organism evidence="2 3">
    <name type="scientific">Saccharomyces cerevisiae (strain YJM789)</name>
    <name type="common">Baker's yeast</name>
    <dbReference type="NCBI Taxonomy" id="307796"/>
    <lineage>
        <taxon>Eukaryota</taxon>
        <taxon>Fungi</taxon>
        <taxon>Dikarya</taxon>
        <taxon>Ascomycota</taxon>
        <taxon>Saccharomycotina</taxon>
        <taxon>Saccharomycetes</taxon>
        <taxon>Saccharomycetales</taxon>
        <taxon>Saccharomycetaceae</taxon>
        <taxon>Saccharomyces</taxon>
    </lineage>
</organism>
<proteinExistence type="predicted"/>
<reference evidence="2 3" key="1">
    <citation type="journal article" date="2007" name="Proc. Natl. Acad. Sci. U.S.A.">
        <title>Genome sequencing and comparative analysis of Saccharomyces cerevisiae strain YJM789.</title>
        <authorList>
            <person name="Wei W."/>
            <person name="McCusker J.H."/>
            <person name="Hyman R.W."/>
            <person name="Jones T."/>
            <person name="Ning Y."/>
            <person name="Cao Z."/>
            <person name="Gu Z."/>
            <person name="Bruno D."/>
            <person name="Miranda M."/>
            <person name="Nguyen M."/>
            <person name="Wilhelmy J."/>
            <person name="Komp C."/>
            <person name="Tamse R."/>
            <person name="Wang X."/>
            <person name="Jia P."/>
            <person name="Luedi P."/>
            <person name="Oefner P.J."/>
            <person name="David L."/>
            <person name="Dietrich F.S."/>
            <person name="Li Y."/>
            <person name="Davis R.W."/>
            <person name="Steinmetz L.M."/>
        </authorList>
    </citation>
    <scope>NUCLEOTIDE SEQUENCE [LARGE SCALE GENOMIC DNA]</scope>
    <source>
        <strain evidence="2 3">YJM789</strain>
    </source>
</reference>
<sequence length="29" mass="3101">MFKMKFGDTLPRSDFGTGGNKQAPGLELG</sequence>
<evidence type="ECO:0000256" key="1">
    <source>
        <dbReference type="SAM" id="MobiDB-lite"/>
    </source>
</evidence>
<protein>
    <submittedName>
        <fullName evidence="2">Conserved protein</fullName>
    </submittedName>
</protein>
<feature type="region of interest" description="Disordered" evidence="1">
    <location>
        <begin position="1"/>
        <end position="29"/>
    </location>
</feature>
<dbReference type="Proteomes" id="UP000007060">
    <property type="component" value="Unassembled WGS sequence"/>
</dbReference>
<dbReference type="HOGENOM" id="CLU_3410762_0_0_1"/>
<comment type="caution">
    <text evidence="2">The sequence shown here is derived from an EMBL/GenBank/DDBJ whole genome shotgun (WGS) entry which is preliminary data.</text>
</comment>
<name>A6ZMV6_YEAS7</name>
<accession>A6ZMV6</accession>
<gene>
    <name evidence="2" type="ORF">SCY_4422</name>
</gene>
<dbReference type="AlphaFoldDB" id="A6ZMV6"/>
<evidence type="ECO:0000313" key="2">
    <source>
        <dbReference type="EMBL" id="EDN64180.1"/>
    </source>
</evidence>
<evidence type="ECO:0000313" key="3">
    <source>
        <dbReference type="Proteomes" id="UP000007060"/>
    </source>
</evidence>